<dbReference type="PANTHER" id="PTHR20858:SF17">
    <property type="entry name" value="HYDROXYMETHYLPYRIMIDINE_PHOSPHOMETHYLPYRIMIDINE KINASE THI20-RELATED"/>
    <property type="match status" value="1"/>
</dbReference>
<dbReference type="eggNOG" id="arCOG00020">
    <property type="taxonomic scope" value="Archaea"/>
</dbReference>
<protein>
    <submittedName>
        <fullName evidence="7">Phosphomethylpyrimidine kinase</fullName>
        <ecNumber evidence="7">2.7.4.7</ecNumber>
    </submittedName>
</protein>
<keyword evidence="3 7" id="KW-0418">Kinase</keyword>
<proteinExistence type="predicted"/>
<dbReference type="GO" id="GO:0008972">
    <property type="term" value="F:phosphomethylpyrimidine kinase activity"/>
    <property type="evidence" value="ECO:0007669"/>
    <property type="project" value="UniProtKB-EC"/>
</dbReference>
<dbReference type="InterPro" id="IPR019293">
    <property type="entry name" value="ThiN"/>
</dbReference>
<dbReference type="FunFam" id="3.40.1190.20:FF:000003">
    <property type="entry name" value="Phosphomethylpyrimidine kinase ThiD"/>
    <property type="match status" value="1"/>
</dbReference>
<dbReference type="Gene3D" id="3.40.1190.20">
    <property type="match status" value="1"/>
</dbReference>
<dbReference type="AlphaFoldDB" id="B9LWE4"/>
<evidence type="ECO:0000313" key="7">
    <source>
        <dbReference type="EMBL" id="ACM58534.1"/>
    </source>
</evidence>
<evidence type="ECO:0000256" key="4">
    <source>
        <dbReference type="ARBA" id="ARBA00022840"/>
    </source>
</evidence>
<dbReference type="InterPro" id="IPR004399">
    <property type="entry name" value="HMP/HMP-P_kinase_dom"/>
</dbReference>
<evidence type="ECO:0000256" key="2">
    <source>
        <dbReference type="ARBA" id="ARBA00022741"/>
    </source>
</evidence>
<keyword evidence="4" id="KW-0067">ATP-binding</keyword>
<reference evidence="7 8" key="1">
    <citation type="journal article" date="2016" name="Stand. Genomic Sci.">
        <title>Complete genome sequence of the Antarctic Halorubrum lacusprofundi type strain ACAM 34.</title>
        <authorList>
            <person name="Anderson I.J."/>
            <person name="DasSarma P."/>
            <person name="Lucas S."/>
            <person name="Copeland A."/>
            <person name="Lapidus A."/>
            <person name="Del Rio T.G."/>
            <person name="Tice H."/>
            <person name="Dalin E."/>
            <person name="Bruce D.C."/>
            <person name="Goodwin L."/>
            <person name="Pitluck S."/>
            <person name="Sims D."/>
            <person name="Brettin T.S."/>
            <person name="Detter J.C."/>
            <person name="Han C.S."/>
            <person name="Larimer F."/>
            <person name="Hauser L."/>
            <person name="Land M."/>
            <person name="Ivanova N."/>
            <person name="Richardson P."/>
            <person name="Cavicchioli R."/>
            <person name="DasSarma S."/>
            <person name="Woese C.R."/>
            <person name="Kyrpides N.C."/>
        </authorList>
    </citation>
    <scope>NUCLEOTIDE SEQUENCE [LARGE SCALE GENOMIC DNA]</scope>
    <source>
        <strain evidence="8">ATCC 49239 / DSM 5036 / JCM 8891 / ACAM 34</strain>
    </source>
</reference>
<dbReference type="Proteomes" id="UP000000740">
    <property type="component" value="Chromosome 2"/>
</dbReference>
<keyword evidence="1 7" id="KW-0808">Transferase</keyword>
<dbReference type="KEGG" id="hla:Hlac_2988"/>
<gene>
    <name evidence="7" type="ordered locus">Hlac_2988</name>
</gene>
<feature type="domain" description="Thiamine-phosphate synthase ThiN" evidence="6">
    <location>
        <begin position="288"/>
        <end position="451"/>
    </location>
</feature>
<dbReference type="NCBIfam" id="TIGR00097">
    <property type="entry name" value="HMP-P_kinase"/>
    <property type="match status" value="1"/>
</dbReference>
<dbReference type="CDD" id="cd01169">
    <property type="entry name" value="HMPP_kinase"/>
    <property type="match status" value="1"/>
</dbReference>
<dbReference type="InterPro" id="IPR013749">
    <property type="entry name" value="PM/HMP-P_kinase-1"/>
</dbReference>
<evidence type="ECO:0000313" key="8">
    <source>
        <dbReference type="Proteomes" id="UP000000740"/>
    </source>
</evidence>
<dbReference type="EC" id="2.7.4.7" evidence="7"/>
<accession>B9LWE4</accession>
<dbReference type="GO" id="GO:0005524">
    <property type="term" value="F:ATP binding"/>
    <property type="evidence" value="ECO:0007669"/>
    <property type="project" value="UniProtKB-KW"/>
</dbReference>
<dbReference type="InterPro" id="IPR036409">
    <property type="entry name" value="Aldolase_II/adducin_N_sf"/>
</dbReference>
<dbReference type="GO" id="GO:0009228">
    <property type="term" value="P:thiamine biosynthetic process"/>
    <property type="evidence" value="ECO:0007669"/>
    <property type="project" value="InterPro"/>
</dbReference>
<feature type="domain" description="Pyridoxamine kinase/Phosphomethylpyrimidine kinase" evidence="5">
    <location>
        <begin position="28"/>
        <end position="270"/>
    </location>
</feature>
<evidence type="ECO:0000256" key="1">
    <source>
        <dbReference type="ARBA" id="ARBA00022679"/>
    </source>
</evidence>
<keyword evidence="2" id="KW-0547">Nucleotide-binding</keyword>
<evidence type="ECO:0000259" key="6">
    <source>
        <dbReference type="Pfam" id="PF10120"/>
    </source>
</evidence>
<name>B9LWE4_HALLT</name>
<dbReference type="HOGENOM" id="CLU_035788_0_0_2"/>
<dbReference type="EMBL" id="CP001366">
    <property type="protein sequence ID" value="ACM58534.1"/>
    <property type="molecule type" value="Genomic_DNA"/>
</dbReference>
<evidence type="ECO:0000259" key="5">
    <source>
        <dbReference type="Pfam" id="PF08543"/>
    </source>
</evidence>
<dbReference type="SUPFAM" id="SSF53613">
    <property type="entry name" value="Ribokinase-like"/>
    <property type="match status" value="1"/>
</dbReference>
<keyword evidence="8" id="KW-1185">Reference proteome</keyword>
<dbReference type="SUPFAM" id="SSF53639">
    <property type="entry name" value="AraD/HMP-PK domain-like"/>
    <property type="match status" value="1"/>
</dbReference>
<dbReference type="Gene3D" id="3.40.225.10">
    <property type="entry name" value="Class II aldolase/adducin N-terminal domain"/>
    <property type="match status" value="1"/>
</dbReference>
<dbReference type="GO" id="GO:0008902">
    <property type="term" value="F:hydroxymethylpyrimidine kinase activity"/>
    <property type="evidence" value="ECO:0007669"/>
    <property type="project" value="TreeGrafter"/>
</dbReference>
<dbReference type="GO" id="GO:0005829">
    <property type="term" value="C:cytosol"/>
    <property type="evidence" value="ECO:0007669"/>
    <property type="project" value="TreeGrafter"/>
</dbReference>
<sequence>MELYNTIIMTRKPAPDSRPVVLTIAGSDSGGGAGIQADLKTIEAGGAFGTSAITAVTAQNTLGVVSSHVLPIEEIDAQIDAVLSDFDVRAVKTGMLATAPVIAVVTEYVDDLDVPVVVDPVMVAATGDRLLAPDAENVYEDLLAHAALTTPNADEAEVLTGIELTDHEGTIQAGKALLETGVDAALVKGGHVPTDRVRDVLVTADDVKTYEHPRVDTDATHGSGCTLASAITTRLAHDEPLADAVDAGVSFIERAVRYHLDVGEGPGSVHHMVALRERAARQRTQEDVEGIVRQFVEGDVSRLVPEVGMNVVGATPYAEEPGETAAVEGRITRTLSGINPNRGVRFGASSHVARFLLSAREFDPSVRFAVNCRFDDEIEDALGILDGPAVELDRTTEPEPDVEGSTMGWVAHRAFERADGTPAAVYDRGDLGKEAITRLLAPDPETAIDQALALAEVIGGG</sequence>
<dbReference type="Pfam" id="PF08543">
    <property type="entry name" value="Phos_pyr_kin"/>
    <property type="match status" value="1"/>
</dbReference>
<evidence type="ECO:0000256" key="3">
    <source>
        <dbReference type="ARBA" id="ARBA00022777"/>
    </source>
</evidence>
<organism evidence="7 8">
    <name type="scientific">Halorubrum lacusprofundi (strain ATCC 49239 / DSM 5036 / JCM 8891 / ACAM 34)</name>
    <dbReference type="NCBI Taxonomy" id="416348"/>
    <lineage>
        <taxon>Archaea</taxon>
        <taxon>Methanobacteriati</taxon>
        <taxon>Methanobacteriota</taxon>
        <taxon>Stenosarchaea group</taxon>
        <taxon>Halobacteria</taxon>
        <taxon>Halobacteriales</taxon>
        <taxon>Haloferacaceae</taxon>
        <taxon>Halorubrum</taxon>
    </lineage>
</organism>
<dbReference type="PANTHER" id="PTHR20858">
    <property type="entry name" value="PHOSPHOMETHYLPYRIMIDINE KINASE"/>
    <property type="match status" value="1"/>
</dbReference>
<dbReference type="Pfam" id="PF10120">
    <property type="entry name" value="ThiN"/>
    <property type="match status" value="1"/>
</dbReference>
<dbReference type="InterPro" id="IPR029056">
    <property type="entry name" value="Ribokinase-like"/>
</dbReference>